<dbReference type="Pfam" id="PF02754">
    <property type="entry name" value="CCG"/>
    <property type="match status" value="1"/>
</dbReference>
<dbReference type="Proteomes" id="UP000253831">
    <property type="component" value="Unassembled WGS sequence"/>
</dbReference>
<reference evidence="3 4" key="1">
    <citation type="submission" date="2018-05" db="EMBL/GenBank/DDBJ databases">
        <title>Integrated omic analyses show evidence that a Ca. Accumulibacter phosphatis strain performs denitrification under micro-aerobic conditions.</title>
        <authorList>
            <person name="Camejo P.Y."/>
            <person name="Katherine M.D."/>
            <person name="Daniel N.R."/>
        </authorList>
    </citation>
    <scope>NUCLEOTIDE SEQUENCE [LARGE SCALE GENOMIC DNA]</scope>
    <source>
        <strain evidence="3">UW-LDO-IC</strain>
    </source>
</reference>
<feature type="region of interest" description="Disordered" evidence="1">
    <location>
        <begin position="48"/>
        <end position="70"/>
    </location>
</feature>
<evidence type="ECO:0000259" key="2">
    <source>
        <dbReference type="Pfam" id="PF02754"/>
    </source>
</evidence>
<dbReference type="GO" id="GO:0016491">
    <property type="term" value="F:oxidoreductase activity"/>
    <property type="evidence" value="ECO:0007669"/>
    <property type="project" value="UniProtKB-ARBA"/>
</dbReference>
<feature type="domain" description="Cysteine-rich" evidence="2">
    <location>
        <begin position="3"/>
        <end position="53"/>
    </location>
</feature>
<protein>
    <submittedName>
        <fullName evidence="3">(Fe-S)-binding protein</fullName>
    </submittedName>
</protein>
<name>A0A369XJ17_9PROT</name>
<dbReference type="InterPro" id="IPR004017">
    <property type="entry name" value="Cys_rich_dom"/>
</dbReference>
<dbReference type="PANTHER" id="PTHR30296">
    <property type="entry name" value="UNCHARACTERIZED PROTEIN YKGE"/>
    <property type="match status" value="1"/>
</dbReference>
<dbReference type="GO" id="GO:0005829">
    <property type="term" value="C:cytosol"/>
    <property type="evidence" value="ECO:0007669"/>
    <property type="project" value="TreeGrafter"/>
</dbReference>
<gene>
    <name evidence="3" type="ORF">DVS81_13200</name>
</gene>
<organism evidence="3 4">
    <name type="scientific">Candidatus Accumulibacter meliphilus</name>
    <dbReference type="NCBI Taxonomy" id="2211374"/>
    <lineage>
        <taxon>Bacteria</taxon>
        <taxon>Pseudomonadati</taxon>
        <taxon>Pseudomonadota</taxon>
        <taxon>Betaproteobacteria</taxon>
        <taxon>Candidatus Accumulibacter</taxon>
    </lineage>
</organism>
<dbReference type="PANTHER" id="PTHR30296:SF0">
    <property type="entry name" value="LACTATE UTILIZATION PROTEIN A"/>
    <property type="match status" value="1"/>
</dbReference>
<evidence type="ECO:0000313" key="3">
    <source>
        <dbReference type="EMBL" id="RDE50111.1"/>
    </source>
</evidence>
<dbReference type="EMBL" id="QPGA01000026">
    <property type="protein sequence ID" value="RDE50111.1"/>
    <property type="molecule type" value="Genomic_DNA"/>
</dbReference>
<proteinExistence type="predicted"/>
<accession>A0A369XJ17</accession>
<evidence type="ECO:0000313" key="4">
    <source>
        <dbReference type="Proteomes" id="UP000253831"/>
    </source>
</evidence>
<comment type="caution">
    <text evidence="3">The sequence shown here is derived from an EMBL/GenBank/DDBJ whole genome shotgun (WGS) entry which is preliminary data.</text>
</comment>
<evidence type="ECO:0000256" key="1">
    <source>
        <dbReference type="SAM" id="MobiDB-lite"/>
    </source>
</evidence>
<dbReference type="AlphaFoldDB" id="A0A369XJ17"/>
<feature type="compositionally biased region" description="Polar residues" evidence="1">
    <location>
        <begin position="51"/>
        <end position="62"/>
    </location>
</feature>
<sequence>MRVALFASCLVDLMRPSVGFATIRLLEAAGSAVEVPASQTCCGQPAYHSGDQLSAGTPTAGSTRGRWVRS</sequence>